<dbReference type="EMBL" id="CP030759">
    <property type="protein sequence ID" value="AXA35363.1"/>
    <property type="molecule type" value="Genomic_DNA"/>
</dbReference>
<gene>
    <name evidence="2" type="ORF">BRCON_0586</name>
</gene>
<dbReference type="GO" id="GO:0008218">
    <property type="term" value="P:bioluminescence"/>
    <property type="evidence" value="ECO:0007669"/>
    <property type="project" value="InterPro"/>
</dbReference>
<evidence type="ECO:0000259" key="1">
    <source>
        <dbReference type="Pfam" id="PF04443"/>
    </source>
</evidence>
<dbReference type="GO" id="GO:0047474">
    <property type="term" value="F:long-chain fatty acid--protein ligase activity"/>
    <property type="evidence" value="ECO:0007669"/>
    <property type="project" value="InterPro"/>
</dbReference>
<proteinExistence type="predicted"/>
<reference evidence="2 3" key="1">
    <citation type="submission" date="2018-05" db="EMBL/GenBank/DDBJ databases">
        <title>A metagenomic window into the 2 km-deep terrestrial subsurface aquifer revealed taxonomically and functionally diverse microbial community comprising novel uncultured bacterial lineages.</title>
        <authorList>
            <person name="Kadnikov V.V."/>
            <person name="Mardanov A.V."/>
            <person name="Beletsky A.V."/>
            <person name="Banks D."/>
            <person name="Pimenov N.V."/>
            <person name="Frank Y.A."/>
            <person name="Karnachuk O.V."/>
            <person name="Ravin N.V."/>
        </authorList>
    </citation>
    <scope>NUCLEOTIDE SEQUENCE [LARGE SCALE GENOMIC DNA]</scope>
    <source>
        <strain evidence="2">BY</strain>
    </source>
</reference>
<dbReference type="InterPro" id="IPR042099">
    <property type="entry name" value="ANL_N_sf"/>
</dbReference>
<evidence type="ECO:0000313" key="2">
    <source>
        <dbReference type="EMBL" id="AXA35363.1"/>
    </source>
</evidence>
<dbReference type="AlphaFoldDB" id="A0A2Z4Y4C4"/>
<protein>
    <submittedName>
        <fullName evidence="2">Long-chain-fatty-acid--luciferin-component ligase</fullName>
    </submittedName>
</protein>
<name>A0A2Z4Y4C4_SUMC1</name>
<dbReference type="KEGG" id="schv:BRCON_0586"/>
<dbReference type="Gene3D" id="3.40.50.12780">
    <property type="entry name" value="N-terminal domain of ligase-like"/>
    <property type="match status" value="1"/>
</dbReference>
<dbReference type="Pfam" id="PF04443">
    <property type="entry name" value="LuxE"/>
    <property type="match status" value="1"/>
</dbReference>
<dbReference type="SUPFAM" id="SSF56801">
    <property type="entry name" value="Acetyl-CoA synthetase-like"/>
    <property type="match status" value="1"/>
</dbReference>
<feature type="domain" description="Acyl-protein synthetase LuxE" evidence="1">
    <location>
        <begin position="76"/>
        <end position="372"/>
    </location>
</feature>
<sequence>MSRGTWRCAYEALQSELISLIESAADSPEGWSRHPLWDDACFGELARRIFQFQRRFNPYYSAYCGVSGGQSPARWQDVPAVWTRAFKRAEVAVFPKRAAQTWFQTSGTTEGEPGFHYFASLALYEASVAATFPRFLLPDLPRIRMLILTPEPVEAPHSSLIHMLGVVKERFGTENSGFFMRAGELDQQGLIRALEESTHSREPVLLMGTAFAFAYFLEYARCNGLRFRLPPRSRIMETGGFKGRVREIPRSEFYQLLQDTLGIPQSAIVNEYSMTELSSQFYDRSLLEFLKKRTAPSEPRIKSGPPWARVRIVNPLTGQEVGIGERGLIRIYDLANLGSVLSIQTEDVGIRHSDGFEIVGRVGSAPPRGCSLEAEPLLNSVGEKTL</sequence>
<organism evidence="2 3">
    <name type="scientific">Sumerlaea chitinivorans</name>
    <dbReference type="NCBI Taxonomy" id="2250252"/>
    <lineage>
        <taxon>Bacteria</taxon>
        <taxon>Candidatus Sumerlaeota</taxon>
        <taxon>Candidatus Sumerlaeia</taxon>
        <taxon>Candidatus Sumerlaeales</taxon>
        <taxon>Candidatus Sumerlaeaceae</taxon>
        <taxon>Candidatus Sumerlaea</taxon>
    </lineage>
</organism>
<accession>A0A2Z4Y4C4</accession>
<evidence type="ECO:0000313" key="3">
    <source>
        <dbReference type="Proteomes" id="UP000262583"/>
    </source>
</evidence>
<dbReference type="InterPro" id="IPR007534">
    <property type="entry name" value="LuxE"/>
</dbReference>
<dbReference type="Proteomes" id="UP000262583">
    <property type="component" value="Chromosome"/>
</dbReference>
<keyword evidence="2" id="KW-0436">Ligase</keyword>